<dbReference type="PANTHER" id="PTHR30469">
    <property type="entry name" value="MULTIDRUG RESISTANCE PROTEIN MDTA"/>
    <property type="match status" value="1"/>
</dbReference>
<dbReference type="InterPro" id="IPR058625">
    <property type="entry name" value="MdtA-like_BSH"/>
</dbReference>
<keyword evidence="4" id="KW-1185">Reference proteome</keyword>
<organism evidence="3 4">
    <name type="scientific">Paraglaciecola polaris LMG 21857</name>
    <dbReference type="NCBI Taxonomy" id="1129793"/>
    <lineage>
        <taxon>Bacteria</taxon>
        <taxon>Pseudomonadati</taxon>
        <taxon>Pseudomonadota</taxon>
        <taxon>Gammaproteobacteria</taxon>
        <taxon>Alteromonadales</taxon>
        <taxon>Alteromonadaceae</taxon>
        <taxon>Paraglaciecola</taxon>
    </lineage>
</organism>
<evidence type="ECO:0000259" key="2">
    <source>
        <dbReference type="Pfam" id="PF25917"/>
    </source>
</evidence>
<dbReference type="InterPro" id="IPR006143">
    <property type="entry name" value="RND_pump_MFP"/>
</dbReference>
<reference evidence="4" key="1">
    <citation type="journal article" date="2014" name="Environ. Microbiol.">
        <title>Comparative genomics of the marine bacterial genus Glaciecola reveals the high degree of genomic diversity and genomic characteristic for cold adaptation.</title>
        <authorList>
            <person name="Qin Q.L."/>
            <person name="Xie B.B."/>
            <person name="Yu Y."/>
            <person name="Shu Y.L."/>
            <person name="Rong J.C."/>
            <person name="Zhang Y.J."/>
            <person name="Zhao D.L."/>
            <person name="Chen X.L."/>
            <person name="Zhang X.Y."/>
            <person name="Chen B."/>
            <person name="Zhou B.C."/>
            <person name="Zhang Y.Z."/>
        </authorList>
    </citation>
    <scope>NUCLEOTIDE SEQUENCE [LARGE SCALE GENOMIC DNA]</scope>
    <source>
        <strain evidence="4">LMG 21857</strain>
    </source>
</reference>
<dbReference type="SUPFAM" id="SSF111369">
    <property type="entry name" value="HlyD-like secretion proteins"/>
    <property type="match status" value="1"/>
</dbReference>
<feature type="domain" description="Multidrug resistance protein MdtA-like barrel-sandwich hybrid" evidence="2">
    <location>
        <begin position="72"/>
        <end position="186"/>
    </location>
</feature>
<sequence>MLSKKLGRLIALVGLVLNVGVLLPGCDSVNSQEVDSIIKPVKLSKVPNINQQHTDSFIGKTDATERAVLSFNVAGEIDSKMVRMGRQVKKGEVLAYLDPTDYQLTLDARQAEFDLAKTQYLRANALFAESLISTDQFEQNDTNLKVASAQLEQAKTDLTYSKITAPFDGIVSLTMAESHQVVGAKQPIVKLLNNTVMDVIFTLPISYVEKYGIDKISQSRLSVTMDAKRSLMIPAQFKEISTQPNKDTNSYTARVTIKRPQDLTLLTDMSGQVHLLNQEESRLFRLPETAWISRNDQQGRVWKFDKAEQSLTQVLVMLDSHGFVQGGLAQGDLVVQTGIENLREGQRVKAWIEEDGI</sequence>
<evidence type="ECO:0000313" key="4">
    <source>
        <dbReference type="Proteomes" id="UP000006322"/>
    </source>
</evidence>
<dbReference type="Gene3D" id="2.40.420.20">
    <property type="match status" value="1"/>
</dbReference>
<dbReference type="GO" id="GO:1990281">
    <property type="term" value="C:efflux pump complex"/>
    <property type="evidence" value="ECO:0007669"/>
    <property type="project" value="TreeGrafter"/>
</dbReference>
<dbReference type="PANTHER" id="PTHR30469:SF20">
    <property type="entry name" value="EFFLUX RND TRANSPORTER PERIPLASMIC ADAPTOR SUBUNIT"/>
    <property type="match status" value="1"/>
</dbReference>
<comment type="similarity">
    <text evidence="1">Belongs to the membrane fusion protein (MFP) (TC 8.A.1) family.</text>
</comment>
<dbReference type="NCBIfam" id="TIGR01730">
    <property type="entry name" value="RND_mfp"/>
    <property type="match status" value="1"/>
</dbReference>
<dbReference type="Gene3D" id="2.40.30.170">
    <property type="match status" value="1"/>
</dbReference>
<dbReference type="Proteomes" id="UP000006322">
    <property type="component" value="Unassembled WGS sequence"/>
</dbReference>
<dbReference type="OrthoDB" id="1185083at2"/>
<dbReference type="GO" id="GO:0015562">
    <property type="term" value="F:efflux transmembrane transporter activity"/>
    <property type="evidence" value="ECO:0007669"/>
    <property type="project" value="TreeGrafter"/>
</dbReference>
<proteinExistence type="inferred from homology"/>
<evidence type="ECO:0000256" key="1">
    <source>
        <dbReference type="ARBA" id="ARBA00009477"/>
    </source>
</evidence>
<dbReference type="RefSeq" id="WP_007103441.1">
    <property type="nucleotide sequence ID" value="NZ_BAER01000017.1"/>
</dbReference>
<name>K6ZMU3_9ALTE</name>
<dbReference type="Gene3D" id="1.10.287.470">
    <property type="entry name" value="Helix hairpin bin"/>
    <property type="match status" value="1"/>
</dbReference>
<accession>K6ZMU3</accession>
<dbReference type="Pfam" id="PF25917">
    <property type="entry name" value="BSH_RND"/>
    <property type="match status" value="1"/>
</dbReference>
<dbReference type="STRING" id="1129793.GPLA_0721"/>
<evidence type="ECO:0000313" key="3">
    <source>
        <dbReference type="EMBL" id="GAC31637.1"/>
    </source>
</evidence>
<dbReference type="AlphaFoldDB" id="K6ZMU3"/>
<comment type="caution">
    <text evidence="3">The sequence shown here is derived from an EMBL/GenBank/DDBJ whole genome shotgun (WGS) entry which is preliminary data.</text>
</comment>
<dbReference type="Gene3D" id="2.40.50.100">
    <property type="match status" value="1"/>
</dbReference>
<protein>
    <submittedName>
        <fullName evidence="3">Membrane-fusion protein</fullName>
    </submittedName>
</protein>
<dbReference type="EMBL" id="BAER01000017">
    <property type="protein sequence ID" value="GAC31637.1"/>
    <property type="molecule type" value="Genomic_DNA"/>
</dbReference>
<gene>
    <name evidence="3" type="ORF">GPLA_0721</name>
</gene>